<gene>
    <name evidence="2" type="ORF">PIB30_021984</name>
</gene>
<protein>
    <submittedName>
        <fullName evidence="2">Uncharacterized protein</fullName>
    </submittedName>
</protein>
<sequence length="452" mass="51219">MNKTPKEAWELIESVADNHECFKTRATSSTRGVYEIAPSETIVLAKSLADIASMLREIKENQQATPKLLTQPSQSSPLPQVPPKHCGVCSCNSHYTDECPQLQEDNVIASSHNYYDGPPPNRQYQQQSQGWRDNQQGHWNSNQQPQYRQPQYRQPYNNNNPPQNFQNSRYQPPHSRQPHPSNTNSQPSYEEAFRVSQQENKEMREVAKITEAQISHLTNLMTKFANQMLPSTSTPPPPPPNPSPLPSQPLPNPKGGINVVEKENEEKEKRKARIEWLIELISKANEMVDSDDEDWWDESDKSDEEDSEDEDEEWEVEEENEVEVEVEKEDVIEEVVEKEQVNETLEEEDKIIEECGKLCLATIFEGDKVHKPILPVKCEDPGPCMVTCEVRGINIPDCLCDLGACASVMPYELYCLLDLGPLRSTKDTFTTADMGIVSIAGIAKDVLVTLEA</sequence>
<evidence type="ECO:0000313" key="2">
    <source>
        <dbReference type="EMBL" id="MED6181714.1"/>
    </source>
</evidence>
<feature type="region of interest" description="Disordered" evidence="1">
    <location>
        <begin position="110"/>
        <end position="199"/>
    </location>
</feature>
<feature type="compositionally biased region" description="Low complexity" evidence="1">
    <location>
        <begin position="140"/>
        <end position="169"/>
    </location>
</feature>
<dbReference type="Gene3D" id="2.40.70.10">
    <property type="entry name" value="Acid Proteases"/>
    <property type="match status" value="1"/>
</dbReference>
<proteinExistence type="predicted"/>
<dbReference type="PANTHER" id="PTHR33067">
    <property type="entry name" value="RNA-DIRECTED DNA POLYMERASE-RELATED"/>
    <property type="match status" value="1"/>
</dbReference>
<evidence type="ECO:0000256" key="1">
    <source>
        <dbReference type="SAM" id="MobiDB-lite"/>
    </source>
</evidence>
<evidence type="ECO:0000313" key="3">
    <source>
        <dbReference type="Proteomes" id="UP001341840"/>
    </source>
</evidence>
<dbReference type="Proteomes" id="UP001341840">
    <property type="component" value="Unassembled WGS sequence"/>
</dbReference>
<dbReference type="EMBL" id="JASCZI010181316">
    <property type="protein sequence ID" value="MED6181714.1"/>
    <property type="molecule type" value="Genomic_DNA"/>
</dbReference>
<comment type="caution">
    <text evidence="2">The sequence shown here is derived from an EMBL/GenBank/DDBJ whole genome shotgun (WGS) entry which is preliminary data.</text>
</comment>
<feature type="compositionally biased region" description="Pro residues" evidence="1">
    <location>
        <begin position="233"/>
        <end position="252"/>
    </location>
</feature>
<feature type="compositionally biased region" description="Polar residues" evidence="1">
    <location>
        <begin position="178"/>
        <end position="188"/>
    </location>
</feature>
<feature type="compositionally biased region" description="Polar residues" evidence="1">
    <location>
        <begin position="122"/>
        <end position="139"/>
    </location>
</feature>
<dbReference type="PANTHER" id="PTHR33067:SF9">
    <property type="entry name" value="RNA-DIRECTED DNA POLYMERASE"/>
    <property type="match status" value="1"/>
</dbReference>
<keyword evidence="3" id="KW-1185">Reference proteome</keyword>
<organism evidence="2 3">
    <name type="scientific">Stylosanthes scabra</name>
    <dbReference type="NCBI Taxonomy" id="79078"/>
    <lineage>
        <taxon>Eukaryota</taxon>
        <taxon>Viridiplantae</taxon>
        <taxon>Streptophyta</taxon>
        <taxon>Embryophyta</taxon>
        <taxon>Tracheophyta</taxon>
        <taxon>Spermatophyta</taxon>
        <taxon>Magnoliopsida</taxon>
        <taxon>eudicotyledons</taxon>
        <taxon>Gunneridae</taxon>
        <taxon>Pentapetalae</taxon>
        <taxon>rosids</taxon>
        <taxon>fabids</taxon>
        <taxon>Fabales</taxon>
        <taxon>Fabaceae</taxon>
        <taxon>Papilionoideae</taxon>
        <taxon>50 kb inversion clade</taxon>
        <taxon>dalbergioids sensu lato</taxon>
        <taxon>Dalbergieae</taxon>
        <taxon>Pterocarpus clade</taxon>
        <taxon>Stylosanthes</taxon>
    </lineage>
</organism>
<feature type="region of interest" description="Disordered" evidence="1">
    <location>
        <begin position="289"/>
        <end position="321"/>
    </location>
</feature>
<reference evidence="2 3" key="1">
    <citation type="journal article" date="2023" name="Plants (Basel)">
        <title>Bridging the Gap: Combining Genomics and Transcriptomics Approaches to Understand Stylosanthes scabra, an Orphan Legume from the Brazilian Caatinga.</title>
        <authorList>
            <person name="Ferreira-Neto J.R.C."/>
            <person name="da Silva M.D."/>
            <person name="Binneck E."/>
            <person name="de Melo N.F."/>
            <person name="da Silva R.H."/>
            <person name="de Melo A.L.T.M."/>
            <person name="Pandolfi V."/>
            <person name="Bustamante F.O."/>
            <person name="Brasileiro-Vidal A.C."/>
            <person name="Benko-Iseppon A.M."/>
        </authorList>
    </citation>
    <scope>NUCLEOTIDE SEQUENCE [LARGE SCALE GENOMIC DNA]</scope>
    <source>
        <tissue evidence="2">Leaves</tissue>
    </source>
</reference>
<name>A0ABU6W7G1_9FABA</name>
<accession>A0ABU6W7G1</accession>
<feature type="region of interest" description="Disordered" evidence="1">
    <location>
        <begin position="227"/>
        <end position="257"/>
    </location>
</feature>
<dbReference type="InterPro" id="IPR021109">
    <property type="entry name" value="Peptidase_aspartic_dom_sf"/>
</dbReference>